<dbReference type="RefSeq" id="WP_039179673.1">
    <property type="nucleotide sequence ID" value="NZ_CP015607.1"/>
</dbReference>
<organism evidence="3 4">
    <name type="scientific">Bacillus safensis</name>
    <dbReference type="NCBI Taxonomy" id="561879"/>
    <lineage>
        <taxon>Bacteria</taxon>
        <taxon>Bacillati</taxon>
        <taxon>Bacillota</taxon>
        <taxon>Bacilli</taxon>
        <taxon>Bacillales</taxon>
        <taxon>Bacillaceae</taxon>
        <taxon>Bacillus</taxon>
    </lineage>
</organism>
<feature type="domain" description="Stage V sporulation protein AA" evidence="2">
    <location>
        <begin position="4"/>
        <end position="88"/>
    </location>
</feature>
<evidence type="ECO:0000259" key="2">
    <source>
        <dbReference type="Pfam" id="PF12164"/>
    </source>
</evidence>
<name>A0A1L6ZMQ3_BACIA</name>
<gene>
    <name evidence="3" type="ORF">BSA145_19275</name>
</gene>
<dbReference type="InterPro" id="IPR038548">
    <property type="entry name" value="SporV_AA_N_sf"/>
</dbReference>
<dbReference type="Gene3D" id="2.60.480.10">
    <property type="entry name" value="eubacterium ventriosum atcc domain"/>
    <property type="match status" value="1"/>
</dbReference>
<dbReference type="AlphaFoldDB" id="A0A1L6ZMQ3"/>
<accession>A0A1L6ZMQ3</accession>
<evidence type="ECO:0000313" key="4">
    <source>
        <dbReference type="Proteomes" id="UP000185426"/>
    </source>
</evidence>
<evidence type="ECO:0000313" key="3">
    <source>
        <dbReference type="EMBL" id="APT47818.1"/>
    </source>
</evidence>
<proteinExistence type="predicted"/>
<feature type="transmembrane region" description="Helical" evidence="1">
    <location>
        <begin position="143"/>
        <end position="161"/>
    </location>
</feature>
<protein>
    <submittedName>
        <fullName evidence="3">Stage V sporulation protein AA</fullName>
    </submittedName>
</protein>
<dbReference type="EMBL" id="CP015607">
    <property type="protein sequence ID" value="APT47818.1"/>
    <property type="molecule type" value="Genomic_DNA"/>
</dbReference>
<dbReference type="InterPro" id="IPR021997">
    <property type="entry name" value="SporV_AA"/>
</dbReference>
<sequence length="206" mass="23973">MDGQIFIRLRHRIKTGIDQLIYLEDIAQITGDEFAVQKLSKMPVYHVSKKDRHIVVLDIMHVVKTIKKTWPDIDIQTVGGSEAIVEIDTGKRQLSPVLFVFVWLLLFVGAALAIMNFHEDVSMRLVHIRLYEMITGKTVEHPYLLQIPYSFGLGLGMILFFNHVFKKRLNEEPSPLEVEMFKYQLDLDHYVALNENKETLKDIHDR</sequence>
<dbReference type="Proteomes" id="UP000185426">
    <property type="component" value="Chromosome"/>
</dbReference>
<evidence type="ECO:0000256" key="1">
    <source>
        <dbReference type="SAM" id="Phobius"/>
    </source>
</evidence>
<keyword evidence="1" id="KW-0812">Transmembrane</keyword>
<keyword evidence="1" id="KW-0472">Membrane</keyword>
<dbReference type="Pfam" id="PF12164">
    <property type="entry name" value="SporV_AA"/>
    <property type="match status" value="1"/>
</dbReference>
<keyword evidence="1" id="KW-1133">Transmembrane helix</keyword>
<feature type="transmembrane region" description="Helical" evidence="1">
    <location>
        <begin position="97"/>
        <end position="117"/>
    </location>
</feature>
<reference evidence="3 4" key="1">
    <citation type="submission" date="2016-05" db="EMBL/GenBank/DDBJ databases">
        <title>Complete Genome and Methylome Analysis of Psychrotrophic Bacterial Isolates from Antarctic Lake Untersee.</title>
        <authorList>
            <person name="Fomenkov A."/>
            <person name="Akimov V.N."/>
            <person name="Vasilyeva L.V."/>
            <person name="Andersen D."/>
            <person name="Vincze T."/>
            <person name="Roberts R.J."/>
        </authorList>
    </citation>
    <scope>NUCLEOTIDE SEQUENCE [LARGE SCALE GENOMIC DNA]</scope>
    <source>
        <strain evidence="3 4">U14-5</strain>
    </source>
</reference>